<evidence type="ECO:0000256" key="5">
    <source>
        <dbReference type="ARBA" id="ARBA00022692"/>
    </source>
</evidence>
<keyword evidence="12" id="KW-1185">Reference proteome</keyword>
<evidence type="ECO:0000256" key="2">
    <source>
        <dbReference type="ARBA" id="ARBA00022448"/>
    </source>
</evidence>
<keyword evidence="5 9" id="KW-0812">Transmembrane</keyword>
<organism evidence="11 12">
    <name type="scientific">Anaerovirgula multivorans</name>
    <dbReference type="NCBI Taxonomy" id="312168"/>
    <lineage>
        <taxon>Bacteria</taxon>
        <taxon>Bacillati</taxon>
        <taxon>Bacillota</taxon>
        <taxon>Clostridia</taxon>
        <taxon>Peptostreptococcales</taxon>
        <taxon>Natronincolaceae</taxon>
        <taxon>Anaerovirgula</taxon>
    </lineage>
</organism>
<evidence type="ECO:0000256" key="4">
    <source>
        <dbReference type="ARBA" id="ARBA00022519"/>
    </source>
</evidence>
<evidence type="ECO:0000313" key="11">
    <source>
        <dbReference type="EMBL" id="SNS18677.1"/>
    </source>
</evidence>
<feature type="transmembrane region" description="Helical" evidence="9">
    <location>
        <begin position="89"/>
        <end position="107"/>
    </location>
</feature>
<comment type="subcellular location">
    <subcellularLocation>
        <location evidence="1">Cell inner membrane</location>
        <topology evidence="1">Multi-pass membrane protein</topology>
    </subcellularLocation>
</comment>
<comment type="similarity">
    <text evidence="8">Belongs to the TRAP transporter small permease family.</text>
</comment>
<dbReference type="GO" id="GO:0005886">
    <property type="term" value="C:plasma membrane"/>
    <property type="evidence" value="ECO:0007669"/>
    <property type="project" value="UniProtKB-SubCell"/>
</dbReference>
<feature type="transmembrane region" description="Helical" evidence="9">
    <location>
        <begin position="16"/>
        <end position="40"/>
    </location>
</feature>
<evidence type="ECO:0000313" key="12">
    <source>
        <dbReference type="Proteomes" id="UP000198304"/>
    </source>
</evidence>
<accession>A0A239CEP5</accession>
<dbReference type="Proteomes" id="UP000198304">
    <property type="component" value="Unassembled WGS sequence"/>
</dbReference>
<dbReference type="PANTHER" id="PTHR35011">
    <property type="entry name" value="2,3-DIKETO-L-GULONATE TRAP TRANSPORTER SMALL PERMEASE PROTEIN YIAM"/>
    <property type="match status" value="1"/>
</dbReference>
<evidence type="ECO:0000256" key="1">
    <source>
        <dbReference type="ARBA" id="ARBA00004429"/>
    </source>
</evidence>
<name>A0A239CEP5_9FIRM</name>
<dbReference type="GO" id="GO:0022857">
    <property type="term" value="F:transmembrane transporter activity"/>
    <property type="evidence" value="ECO:0007669"/>
    <property type="project" value="TreeGrafter"/>
</dbReference>
<evidence type="ECO:0000256" key="7">
    <source>
        <dbReference type="ARBA" id="ARBA00023136"/>
    </source>
</evidence>
<dbReference type="InterPro" id="IPR007387">
    <property type="entry name" value="TRAP_DctQ"/>
</dbReference>
<keyword evidence="2" id="KW-0813">Transport</keyword>
<feature type="transmembrane region" description="Helical" evidence="9">
    <location>
        <begin position="128"/>
        <end position="151"/>
    </location>
</feature>
<dbReference type="RefSeq" id="WP_089282213.1">
    <property type="nucleotide sequence ID" value="NZ_FZOJ01000005.1"/>
</dbReference>
<keyword evidence="3" id="KW-1003">Cell membrane</keyword>
<keyword evidence="6 9" id="KW-1133">Transmembrane helix</keyword>
<keyword evidence="4" id="KW-0997">Cell inner membrane</keyword>
<reference evidence="11 12" key="1">
    <citation type="submission" date="2017-06" db="EMBL/GenBank/DDBJ databases">
        <authorList>
            <person name="Kim H.J."/>
            <person name="Triplett B.A."/>
        </authorList>
    </citation>
    <scope>NUCLEOTIDE SEQUENCE [LARGE SCALE GENOMIC DNA]</scope>
    <source>
        <strain evidence="11 12">SCA</strain>
    </source>
</reference>
<dbReference type="OrthoDB" id="45144at2"/>
<feature type="domain" description="Tripartite ATP-independent periplasmic transporters DctQ component" evidence="10">
    <location>
        <begin position="27"/>
        <end position="149"/>
    </location>
</feature>
<sequence>MKVNNKALKCLLNIDYLITGAALVGLITVTFLGVIMRYFLNNPFIWLEEVQIWCFVWLVFFGAGAAFRTGSHVAIDVIVDLFPPKVKKVVEICVYLVVMAVLFYLMTHGSNLVRQMANTGRMTNILKVPYSIIYSALPIGCGLMMINYTIITATSLLTKKADMEGGAEEWI</sequence>
<dbReference type="GO" id="GO:0015740">
    <property type="term" value="P:C4-dicarboxylate transport"/>
    <property type="evidence" value="ECO:0007669"/>
    <property type="project" value="TreeGrafter"/>
</dbReference>
<feature type="transmembrane region" description="Helical" evidence="9">
    <location>
        <begin position="52"/>
        <end position="69"/>
    </location>
</feature>
<dbReference type="Pfam" id="PF04290">
    <property type="entry name" value="DctQ"/>
    <property type="match status" value="1"/>
</dbReference>
<evidence type="ECO:0000256" key="3">
    <source>
        <dbReference type="ARBA" id="ARBA00022475"/>
    </source>
</evidence>
<evidence type="ECO:0000256" key="9">
    <source>
        <dbReference type="SAM" id="Phobius"/>
    </source>
</evidence>
<evidence type="ECO:0000256" key="8">
    <source>
        <dbReference type="ARBA" id="ARBA00038436"/>
    </source>
</evidence>
<evidence type="ECO:0000256" key="6">
    <source>
        <dbReference type="ARBA" id="ARBA00022989"/>
    </source>
</evidence>
<evidence type="ECO:0000259" key="10">
    <source>
        <dbReference type="Pfam" id="PF04290"/>
    </source>
</evidence>
<dbReference type="InterPro" id="IPR055348">
    <property type="entry name" value="DctQ"/>
</dbReference>
<gene>
    <name evidence="11" type="ORF">SAMN05446037_1005174</name>
</gene>
<dbReference type="PANTHER" id="PTHR35011:SF2">
    <property type="entry name" value="2,3-DIKETO-L-GULONATE TRAP TRANSPORTER SMALL PERMEASE PROTEIN YIAM"/>
    <property type="match status" value="1"/>
</dbReference>
<dbReference type="EMBL" id="FZOJ01000005">
    <property type="protein sequence ID" value="SNS18677.1"/>
    <property type="molecule type" value="Genomic_DNA"/>
</dbReference>
<dbReference type="AlphaFoldDB" id="A0A239CEP5"/>
<proteinExistence type="inferred from homology"/>
<protein>
    <submittedName>
        <fullName evidence="11">TRAP-type C4-dicarboxylate transport system, small permease component</fullName>
    </submittedName>
</protein>
<keyword evidence="7 9" id="KW-0472">Membrane</keyword>